<evidence type="ECO:0000256" key="2">
    <source>
        <dbReference type="RuleBase" id="RU003718"/>
    </source>
</evidence>
<dbReference type="InterPro" id="IPR035595">
    <property type="entry name" value="UDP_glycos_trans_CS"/>
</dbReference>
<keyword evidence="1 2" id="KW-0808">Transferase</keyword>
<keyword evidence="2 3" id="KW-0328">Glycosyltransferase</keyword>
<proteinExistence type="inferred from homology"/>
<dbReference type="EMBL" id="AFNH02000538">
    <property type="protein sequence ID" value="EZG67107.1"/>
    <property type="molecule type" value="Genomic_DNA"/>
</dbReference>
<comment type="similarity">
    <text evidence="2">Belongs to the UDP-glycosyltransferase family.</text>
</comment>
<keyword evidence="4" id="KW-1185">Reference proteome</keyword>
<dbReference type="GO" id="GO:0047893">
    <property type="term" value="F:flavonol 3-O-glucosyltransferase activity"/>
    <property type="evidence" value="ECO:0007669"/>
    <property type="project" value="UniProtKB-EC"/>
</dbReference>
<feature type="non-terminal residue" evidence="3">
    <location>
        <position position="1"/>
    </location>
</feature>
<dbReference type="AlphaFoldDB" id="A0A023B7B4"/>
<dbReference type="PANTHER" id="PTHR48045">
    <property type="entry name" value="UDP-GLYCOSYLTRANSFERASE 72B1"/>
    <property type="match status" value="1"/>
</dbReference>
<reference evidence="3" key="1">
    <citation type="submission" date="2013-12" db="EMBL/GenBank/DDBJ databases">
        <authorList>
            <person name="Omoto C.K."/>
            <person name="Sibley D."/>
            <person name="Venepally P."/>
            <person name="Hadjithomas M."/>
            <person name="Karamycheva S."/>
            <person name="Brunk B."/>
            <person name="Roos D."/>
            <person name="Caler E."/>
            <person name="Lorenzi H."/>
        </authorList>
    </citation>
    <scope>NUCLEOTIDE SEQUENCE</scope>
</reference>
<dbReference type="CDD" id="cd03784">
    <property type="entry name" value="GT1_Gtf-like"/>
    <property type="match status" value="1"/>
</dbReference>
<dbReference type="SUPFAM" id="SSF53756">
    <property type="entry name" value="UDP-Glycosyltransferase/glycogen phosphorylase"/>
    <property type="match status" value="1"/>
</dbReference>
<dbReference type="VEuPathDB" id="CryptoDB:GNI_071610"/>
<protein>
    <submittedName>
        <fullName evidence="3">Glucosyltransferase</fullName>
        <ecNumber evidence="3">2.4.1.91</ecNumber>
    </submittedName>
</protein>
<evidence type="ECO:0000313" key="4">
    <source>
        <dbReference type="Proteomes" id="UP000019763"/>
    </source>
</evidence>
<dbReference type="InterPro" id="IPR002213">
    <property type="entry name" value="UDP_glucos_trans"/>
</dbReference>
<dbReference type="eggNOG" id="KOG1192">
    <property type="taxonomic scope" value="Eukaryota"/>
</dbReference>
<organism evidence="3 4">
    <name type="scientific">Gregarina niphandrodes</name>
    <name type="common">Septate eugregarine</name>
    <dbReference type="NCBI Taxonomy" id="110365"/>
    <lineage>
        <taxon>Eukaryota</taxon>
        <taxon>Sar</taxon>
        <taxon>Alveolata</taxon>
        <taxon>Apicomplexa</taxon>
        <taxon>Conoidasida</taxon>
        <taxon>Gregarinasina</taxon>
        <taxon>Eugregarinorida</taxon>
        <taxon>Gregarinidae</taxon>
        <taxon>Gregarina</taxon>
    </lineage>
</organism>
<dbReference type="PANTHER" id="PTHR48045:SF34">
    <property type="entry name" value="ISOFLAVONE 7-O-GLUCOSYLTRANSFERASE 1-LIKE"/>
    <property type="match status" value="1"/>
</dbReference>
<sequence>LARAVAAYGGSATVFTYLSPQQLARAGVERVSEETCLWRELEPRVRLLCEVAESESMVDVIRATLEATDRWVERVKAFYRKPDCSSVLDSSVTDSSVPDSAWPSLVVADIGVSYDSVLAQYFRAPSYSFSPSPLYYALCDEALFRSVLNPCQVELPGICTLQPDEGLVLDPALLPLLAKAMATEEVARANRAGVIINDVQAFYTSQTIDALHRREFSRQSALGPRPGFEVYTVGPLLKFDDRCSVFGAYSRNKTDGIRQWLEDKARGSVVYVSMGSAYDLALQDLTELAHGLTLVADALNLFVLWAHRPVQLEPAANSGLDSSGLPAGWLEANTRRVKVCPWVDQLRVLQHPALGCFVTHAGWNSLLESVCVGHAPLVCVPLSFEQPANACVVEKYFEIGTRARKNPTTDPLERNRFAETIEDTLRNATHFRERLQKLQAQATTAWDNHLGSSAHTLRSLLDLIVS</sequence>
<dbReference type="Pfam" id="PF00201">
    <property type="entry name" value="UDPGT"/>
    <property type="match status" value="1"/>
</dbReference>
<gene>
    <name evidence="3" type="ORF">GNI_071610</name>
</gene>
<dbReference type="OrthoDB" id="5835829at2759"/>
<evidence type="ECO:0000313" key="3">
    <source>
        <dbReference type="EMBL" id="EZG67107.1"/>
    </source>
</evidence>
<dbReference type="Gene3D" id="3.40.50.2000">
    <property type="entry name" value="Glycogen Phosphorylase B"/>
    <property type="match status" value="2"/>
</dbReference>
<dbReference type="GeneID" id="22912615"/>
<evidence type="ECO:0000256" key="1">
    <source>
        <dbReference type="ARBA" id="ARBA00022679"/>
    </source>
</evidence>
<dbReference type="RefSeq" id="XP_011130330.1">
    <property type="nucleotide sequence ID" value="XM_011132028.1"/>
</dbReference>
<comment type="caution">
    <text evidence="3">The sequence shown here is derived from an EMBL/GenBank/DDBJ whole genome shotgun (WGS) entry which is preliminary data.</text>
</comment>
<dbReference type="PROSITE" id="PS00375">
    <property type="entry name" value="UDPGT"/>
    <property type="match status" value="1"/>
</dbReference>
<name>A0A023B7B4_GRENI</name>
<dbReference type="EC" id="2.4.1.91" evidence="3"/>
<dbReference type="Proteomes" id="UP000019763">
    <property type="component" value="Unassembled WGS sequence"/>
</dbReference>
<accession>A0A023B7B4</accession>